<accession>A0A4V0Z368</accession>
<keyword evidence="3" id="KW-1185">Reference proteome</keyword>
<dbReference type="Pfam" id="PF16074">
    <property type="entry name" value="PilW"/>
    <property type="match status" value="1"/>
</dbReference>
<gene>
    <name evidence="2" type="ORF">EWM63_04870</name>
</gene>
<keyword evidence="1" id="KW-0472">Membrane</keyword>
<dbReference type="EMBL" id="CP035913">
    <property type="protein sequence ID" value="QBE62393.1"/>
    <property type="molecule type" value="Genomic_DNA"/>
</dbReference>
<reference evidence="2 3" key="1">
    <citation type="submission" date="2019-02" db="EMBL/GenBank/DDBJ databases">
        <title>Draft Genome Sequences of Six Type Strains of the Genus Massilia.</title>
        <authorList>
            <person name="Miess H."/>
            <person name="Frediansyhah A."/>
            <person name="Gross H."/>
        </authorList>
    </citation>
    <scope>NUCLEOTIDE SEQUENCE [LARGE SCALE GENOMIC DNA]</scope>
    <source>
        <strain evidence="2 3">DSM 17473</strain>
    </source>
</reference>
<dbReference type="RefSeq" id="WP_130185528.1">
    <property type="nucleotide sequence ID" value="NZ_CP035913.1"/>
</dbReference>
<keyword evidence="1" id="KW-0812">Transmembrane</keyword>
<evidence type="ECO:0000256" key="1">
    <source>
        <dbReference type="SAM" id="Phobius"/>
    </source>
</evidence>
<sequence length="307" mass="32294">MNGRCRQAGIGLAEMLVALGLGLFVTLAASAMLLLANRDFVHHAAGTRLDDGGRYALELVGQALRQAAWADLDSGVPPLDSAAGIGGLDNRTLPRMAAGLEGALPAGAAALRGSDVLAVRFGGHGSAGGDGSLVDCAGFAIGAGEPGWSIFYVGIADDGETELRCKYQAQSGGWNADAIVRGVDSFQVLYGLDMDRDGIPERYLNATAINALDEGLALADGTPAEQAQDLRRYTHWKRIASVRMALLLHGEAQSRAGSLPVRYHLFGTPPQPDDPGTVVDEATLPAPLRLRARRVFEQTVLLRNRDG</sequence>
<name>A0A4V0Z368_9BURK</name>
<feature type="transmembrane region" description="Helical" evidence="1">
    <location>
        <begin position="12"/>
        <end position="35"/>
    </location>
</feature>
<evidence type="ECO:0000313" key="3">
    <source>
        <dbReference type="Proteomes" id="UP000290637"/>
    </source>
</evidence>
<keyword evidence="1" id="KW-1133">Transmembrane helix</keyword>
<protein>
    <submittedName>
        <fullName evidence="2">Pilus assembly protein PilW</fullName>
    </submittedName>
</protein>
<dbReference type="AlphaFoldDB" id="A0A4V0Z368"/>
<dbReference type="GO" id="GO:0043683">
    <property type="term" value="P:type IV pilus assembly"/>
    <property type="evidence" value="ECO:0007669"/>
    <property type="project" value="InterPro"/>
</dbReference>
<dbReference type="Proteomes" id="UP000290637">
    <property type="component" value="Chromosome"/>
</dbReference>
<evidence type="ECO:0000313" key="2">
    <source>
        <dbReference type="EMBL" id="QBE62393.1"/>
    </source>
</evidence>
<organism evidence="2 3">
    <name type="scientific">Pseudoduganella lutea</name>
    <dbReference type="NCBI Taxonomy" id="321985"/>
    <lineage>
        <taxon>Bacteria</taxon>
        <taxon>Pseudomonadati</taxon>
        <taxon>Pseudomonadota</taxon>
        <taxon>Betaproteobacteria</taxon>
        <taxon>Burkholderiales</taxon>
        <taxon>Oxalobacteraceae</taxon>
        <taxon>Telluria group</taxon>
        <taxon>Pseudoduganella</taxon>
    </lineage>
</organism>
<dbReference type="KEGG" id="plue:EWM63_04870"/>
<proteinExistence type="predicted"/>
<dbReference type="OrthoDB" id="8780389at2"/>
<dbReference type="InterPro" id="IPR032092">
    <property type="entry name" value="PilW"/>
</dbReference>